<proteinExistence type="predicted"/>
<protein>
    <recommendedName>
        <fullName evidence="1">Integrase catalytic domain-containing protein</fullName>
    </recommendedName>
</protein>
<sequence length="193" mass="22285">MDKPTETSQEDDNTFVIYVPNKINIQDNEKVLNTVLLKLNDERMKVMKLNHESIMSGVKEFIERCIICQKTSDPKNKIRIPLNPLKPSSPLEIGTTDILGPLTTCKNGFKYILAVIDHFTKWIVLYAIKNIDAKTTAKFLFEFICKFGIPTAFFSDQGKNYQAILLEELWELLDIRRLRTSPFHQSVTVYPKD</sequence>
<dbReference type="PANTHER" id="PTHR37984">
    <property type="entry name" value="PROTEIN CBG26694"/>
    <property type="match status" value="1"/>
</dbReference>
<reference evidence="2" key="1">
    <citation type="submission" date="2021-02" db="EMBL/GenBank/DDBJ databases">
        <authorList>
            <person name="Nowell W R."/>
        </authorList>
    </citation>
    <scope>NUCLEOTIDE SEQUENCE</scope>
    <source>
        <strain evidence="2">Ploen Becks lab</strain>
    </source>
</reference>
<dbReference type="Proteomes" id="UP000663879">
    <property type="component" value="Unassembled WGS sequence"/>
</dbReference>
<dbReference type="OrthoDB" id="10030726at2759"/>
<dbReference type="PROSITE" id="PS50994">
    <property type="entry name" value="INTEGRASE"/>
    <property type="match status" value="1"/>
</dbReference>
<feature type="domain" description="Integrase catalytic" evidence="1">
    <location>
        <begin position="86"/>
        <end position="193"/>
    </location>
</feature>
<gene>
    <name evidence="2" type="ORF">OXX778_LOCUS13608</name>
</gene>
<dbReference type="Pfam" id="PF00665">
    <property type="entry name" value="rve"/>
    <property type="match status" value="1"/>
</dbReference>
<dbReference type="EMBL" id="CAJNOC010002643">
    <property type="protein sequence ID" value="CAF0944485.1"/>
    <property type="molecule type" value="Genomic_DNA"/>
</dbReference>
<dbReference type="InterPro" id="IPR001584">
    <property type="entry name" value="Integrase_cat-core"/>
</dbReference>
<accession>A0A814CRU7</accession>
<organism evidence="2 3">
    <name type="scientific">Brachionus calyciflorus</name>
    <dbReference type="NCBI Taxonomy" id="104777"/>
    <lineage>
        <taxon>Eukaryota</taxon>
        <taxon>Metazoa</taxon>
        <taxon>Spiralia</taxon>
        <taxon>Gnathifera</taxon>
        <taxon>Rotifera</taxon>
        <taxon>Eurotatoria</taxon>
        <taxon>Monogononta</taxon>
        <taxon>Pseudotrocha</taxon>
        <taxon>Ploima</taxon>
        <taxon>Brachionidae</taxon>
        <taxon>Brachionus</taxon>
    </lineage>
</organism>
<name>A0A814CRU7_9BILA</name>
<dbReference type="SUPFAM" id="SSF53098">
    <property type="entry name" value="Ribonuclease H-like"/>
    <property type="match status" value="1"/>
</dbReference>
<comment type="caution">
    <text evidence="2">The sequence shown here is derived from an EMBL/GenBank/DDBJ whole genome shotgun (WGS) entry which is preliminary data.</text>
</comment>
<dbReference type="InterPro" id="IPR012337">
    <property type="entry name" value="RNaseH-like_sf"/>
</dbReference>
<evidence type="ECO:0000313" key="3">
    <source>
        <dbReference type="Proteomes" id="UP000663879"/>
    </source>
</evidence>
<dbReference type="Gene3D" id="3.30.420.10">
    <property type="entry name" value="Ribonuclease H-like superfamily/Ribonuclease H"/>
    <property type="match status" value="1"/>
</dbReference>
<dbReference type="InterPro" id="IPR050951">
    <property type="entry name" value="Retrovirus_Pol_polyprotein"/>
</dbReference>
<dbReference type="AlphaFoldDB" id="A0A814CRU7"/>
<evidence type="ECO:0000313" key="2">
    <source>
        <dbReference type="EMBL" id="CAF0944485.1"/>
    </source>
</evidence>
<dbReference type="InterPro" id="IPR036397">
    <property type="entry name" value="RNaseH_sf"/>
</dbReference>
<evidence type="ECO:0000259" key="1">
    <source>
        <dbReference type="PROSITE" id="PS50994"/>
    </source>
</evidence>
<dbReference type="GO" id="GO:0003676">
    <property type="term" value="F:nucleic acid binding"/>
    <property type="evidence" value="ECO:0007669"/>
    <property type="project" value="InterPro"/>
</dbReference>
<dbReference type="PANTHER" id="PTHR37984:SF15">
    <property type="entry name" value="INTEGRASE CATALYTIC DOMAIN-CONTAINING PROTEIN"/>
    <property type="match status" value="1"/>
</dbReference>
<dbReference type="GO" id="GO:0015074">
    <property type="term" value="P:DNA integration"/>
    <property type="evidence" value="ECO:0007669"/>
    <property type="project" value="InterPro"/>
</dbReference>
<keyword evidence="3" id="KW-1185">Reference proteome</keyword>